<dbReference type="InterPro" id="IPR037006">
    <property type="entry name" value="CheA-like_homodim_sf"/>
</dbReference>
<dbReference type="SMART" id="SM00073">
    <property type="entry name" value="HPT"/>
    <property type="match status" value="1"/>
</dbReference>
<dbReference type="InterPro" id="IPR004358">
    <property type="entry name" value="Sig_transdc_His_kin-like_C"/>
</dbReference>
<dbReference type="GO" id="GO:0000155">
    <property type="term" value="F:phosphorelay sensor kinase activity"/>
    <property type="evidence" value="ECO:0007669"/>
    <property type="project" value="InterPro"/>
</dbReference>
<feature type="domain" description="Histidine kinase" evidence="16">
    <location>
        <begin position="354"/>
        <end position="608"/>
    </location>
</feature>
<evidence type="ECO:0000313" key="20">
    <source>
        <dbReference type="Proteomes" id="UP000240042"/>
    </source>
</evidence>
<dbReference type="SMART" id="SM00387">
    <property type="entry name" value="HATPase_c"/>
    <property type="match status" value="1"/>
</dbReference>
<dbReference type="InterPro" id="IPR002545">
    <property type="entry name" value="CheW-lke_dom"/>
</dbReference>
<protein>
    <recommendedName>
        <fullName evidence="4">Chemotaxis protein CheA</fullName>
        <ecNumber evidence="3">2.7.13.3</ecNumber>
    </recommendedName>
</protein>
<dbReference type="InterPro" id="IPR003594">
    <property type="entry name" value="HATPase_dom"/>
</dbReference>
<evidence type="ECO:0000256" key="11">
    <source>
        <dbReference type="ARBA" id="ARBA00022840"/>
    </source>
</evidence>
<keyword evidence="6" id="KW-0145">Chemotaxis</keyword>
<dbReference type="OrthoDB" id="9803176at2"/>
<dbReference type="Gene3D" id="3.30.565.10">
    <property type="entry name" value="Histidine kinase-like ATPase, C-terminal domain"/>
    <property type="match status" value="1"/>
</dbReference>
<dbReference type="Pfam" id="PF02518">
    <property type="entry name" value="HATPase_c"/>
    <property type="match status" value="1"/>
</dbReference>
<dbReference type="PROSITE" id="PS50109">
    <property type="entry name" value="HIS_KIN"/>
    <property type="match status" value="1"/>
</dbReference>
<dbReference type="SUPFAM" id="SSF47384">
    <property type="entry name" value="Homodimeric domain of signal transducing histidine kinase"/>
    <property type="match status" value="1"/>
</dbReference>
<comment type="catalytic activity">
    <reaction evidence="1">
        <text>ATP + protein L-histidine = ADP + protein N-phospho-L-histidine.</text>
        <dbReference type="EC" id="2.7.13.3"/>
    </reaction>
</comment>
<evidence type="ECO:0000256" key="8">
    <source>
        <dbReference type="ARBA" id="ARBA00022679"/>
    </source>
</evidence>
<dbReference type="InterPro" id="IPR036097">
    <property type="entry name" value="HisK_dim/P_sf"/>
</dbReference>
<evidence type="ECO:0000256" key="14">
    <source>
        <dbReference type="PROSITE-ProRule" id="PRU00110"/>
    </source>
</evidence>
<evidence type="ECO:0000256" key="2">
    <source>
        <dbReference type="ARBA" id="ARBA00004496"/>
    </source>
</evidence>
<evidence type="ECO:0000256" key="6">
    <source>
        <dbReference type="ARBA" id="ARBA00022500"/>
    </source>
</evidence>
<evidence type="ECO:0000256" key="4">
    <source>
        <dbReference type="ARBA" id="ARBA00021495"/>
    </source>
</evidence>
<proteinExistence type="predicted"/>
<dbReference type="InterPro" id="IPR036641">
    <property type="entry name" value="HPT_dom_sf"/>
</dbReference>
<dbReference type="GO" id="GO:0005737">
    <property type="term" value="C:cytoplasm"/>
    <property type="evidence" value="ECO:0007669"/>
    <property type="project" value="UniProtKB-SubCell"/>
</dbReference>
<dbReference type="InterPro" id="IPR036890">
    <property type="entry name" value="HATPase_C_sf"/>
</dbReference>
<evidence type="ECO:0000259" key="18">
    <source>
        <dbReference type="PROSITE" id="PS50894"/>
    </source>
</evidence>
<comment type="function">
    <text evidence="13">Involved in the transmission of sensory signals from the chemoreceptors to the flagellar motors. CheA is autophosphorylated; it can transfer its phosphate group to either CheB or CheY.</text>
</comment>
<keyword evidence="7 14" id="KW-0597">Phosphoprotein</keyword>
<dbReference type="RefSeq" id="WP_092316860.1">
    <property type="nucleotide sequence ID" value="NZ_FOKY01000001.1"/>
</dbReference>
<dbReference type="PANTHER" id="PTHR43395">
    <property type="entry name" value="SENSOR HISTIDINE KINASE CHEA"/>
    <property type="match status" value="1"/>
</dbReference>
<dbReference type="InterPro" id="IPR036061">
    <property type="entry name" value="CheW-like_dom_sf"/>
</dbReference>
<dbReference type="EMBL" id="FOKY01000001">
    <property type="protein sequence ID" value="SFB67079.1"/>
    <property type="molecule type" value="Genomic_DNA"/>
</dbReference>
<dbReference type="Pfam" id="PF02895">
    <property type="entry name" value="H-kinase_dim"/>
    <property type="match status" value="1"/>
</dbReference>
<dbReference type="SUPFAM" id="SSF55874">
    <property type="entry name" value="ATPase domain of HSP90 chaperone/DNA topoisomerase II/histidine kinase"/>
    <property type="match status" value="1"/>
</dbReference>
<feature type="region of interest" description="Disordered" evidence="15">
    <location>
        <begin position="273"/>
        <end position="314"/>
    </location>
</feature>
<evidence type="ECO:0000259" key="17">
    <source>
        <dbReference type="PROSITE" id="PS50851"/>
    </source>
</evidence>
<dbReference type="Gene3D" id="1.20.120.160">
    <property type="entry name" value="HPT domain"/>
    <property type="match status" value="1"/>
</dbReference>
<dbReference type="Gene3D" id="1.10.287.560">
    <property type="entry name" value="Histidine kinase CheA-like, homodimeric domain"/>
    <property type="match status" value="1"/>
</dbReference>
<evidence type="ECO:0000256" key="9">
    <source>
        <dbReference type="ARBA" id="ARBA00022741"/>
    </source>
</evidence>
<dbReference type="PANTHER" id="PTHR43395:SF10">
    <property type="entry name" value="CHEMOTAXIS PROTEIN CHEA"/>
    <property type="match status" value="1"/>
</dbReference>
<evidence type="ECO:0000256" key="1">
    <source>
        <dbReference type="ARBA" id="ARBA00000085"/>
    </source>
</evidence>
<evidence type="ECO:0000256" key="7">
    <source>
        <dbReference type="ARBA" id="ARBA00022553"/>
    </source>
</evidence>
<dbReference type="Proteomes" id="UP000240042">
    <property type="component" value="Unassembled WGS sequence"/>
</dbReference>
<sequence>MDEWRELIKDFLEEAYMLIEHLEEGLLNLEKDLDDQAGIDTIFRVAHTIKGGAGAVGFDDIQKLTHIMEDVLDLVRNKKYRFTHDDISLLLKVRDELELLLKAYEKGQNHPFEKTAQLISALESIKEKALNPQGTVEAVPVDESNDGFDALPIAARFQLNNDILAVLQGALESGEAIMFIEIRFNQEYEMKEVGPFEILNIINGFAEPILMNPDIDTIEAEYFPYLNVVIPTEESVEFVKNKLMMPDVVSRVDAYALDDNFYQRLEQSMYGDQESDLLSVPEPPPPIESNNVVPSEGKSVEVSKQKTVEEEKKNPTLRVESSRIDELLNILGELVIIRSGLMQFNSDMEKSMQNIRLSLRNFLSSSNELELSEDAIQNSQRNALLRESLQDVAESMDNYGEYVQQLSRISGTLQSQMMHLRMVPVQTVFSRFPRLVRDIAKQLDKKIDLIIEGGETEIDKGMIDDLYDPLMHMIRNSMDHGIELPQQRLASGKPDIGTIKLSAYQEGDSIFIEISDDGRGIDTEKIKEKAIDKGLISSEQTQTMSKREILSLIFAPGFSTAEQVSNLSGRGVGMDVVRKKIEELGGSVSISTDLGKGTTMRVQLPLTLAIIQGLLILIGGVHYVIPVAAVEETVILDVKALHKLNSYYALEFRDKLIPLIALPKVLYGIDIFRSDKYRYIGMTEDQIKQEQKTTFFYQENAAGFLEQVPEPQKIDHMSIYPNTQEYCIIIKYADRQIGIVVSDILGEQDIVIKPLDTKLISSPGLAAATIVGNGEIGFILDIPQIVLYYLKQQQQSR</sequence>
<feature type="domain" description="HPt" evidence="18">
    <location>
        <begin position="1"/>
        <end position="104"/>
    </location>
</feature>
<evidence type="ECO:0000259" key="16">
    <source>
        <dbReference type="PROSITE" id="PS50109"/>
    </source>
</evidence>
<dbReference type="PROSITE" id="PS50894">
    <property type="entry name" value="HPT"/>
    <property type="match status" value="1"/>
</dbReference>
<reference evidence="20" key="1">
    <citation type="submission" date="2016-10" db="EMBL/GenBank/DDBJ databases">
        <authorList>
            <person name="Varghese N."/>
            <person name="Submissions S."/>
        </authorList>
    </citation>
    <scope>NUCLEOTIDE SEQUENCE [LARGE SCALE GENOMIC DNA]</scope>
    <source>
        <strain evidence="20">ATCC 43811</strain>
    </source>
</reference>
<feature type="modified residue" description="Phosphohistidine" evidence="14">
    <location>
        <position position="47"/>
    </location>
</feature>
<comment type="subcellular location">
    <subcellularLocation>
        <location evidence="2">Cytoplasm</location>
    </subcellularLocation>
</comment>
<feature type="domain" description="CheW-like" evidence="17">
    <location>
        <begin position="610"/>
        <end position="791"/>
    </location>
</feature>
<evidence type="ECO:0000256" key="15">
    <source>
        <dbReference type="SAM" id="MobiDB-lite"/>
    </source>
</evidence>
<dbReference type="STRING" id="34097.SAMN02745150_00019"/>
<dbReference type="SMART" id="SM01231">
    <property type="entry name" value="H-kinase_dim"/>
    <property type="match status" value="1"/>
</dbReference>
<keyword evidence="11" id="KW-0067">ATP-binding</keyword>
<keyword evidence="10 19" id="KW-0418">Kinase</keyword>
<evidence type="ECO:0000256" key="12">
    <source>
        <dbReference type="ARBA" id="ARBA00023012"/>
    </source>
</evidence>
<keyword evidence="20" id="KW-1185">Reference proteome</keyword>
<dbReference type="SMART" id="SM00260">
    <property type="entry name" value="CheW"/>
    <property type="match status" value="1"/>
</dbReference>
<dbReference type="InterPro" id="IPR010808">
    <property type="entry name" value="CheA_P2-bd"/>
</dbReference>
<evidence type="ECO:0000256" key="13">
    <source>
        <dbReference type="ARBA" id="ARBA00035100"/>
    </source>
</evidence>
<dbReference type="Gene3D" id="2.30.30.40">
    <property type="entry name" value="SH3 Domains"/>
    <property type="match status" value="1"/>
</dbReference>
<gene>
    <name evidence="19" type="ORF">SAMN02745150_00019</name>
</gene>
<dbReference type="InterPro" id="IPR035891">
    <property type="entry name" value="CheY-binding_CheA"/>
</dbReference>
<evidence type="ECO:0000256" key="3">
    <source>
        <dbReference type="ARBA" id="ARBA00012438"/>
    </source>
</evidence>
<dbReference type="PROSITE" id="PS50851">
    <property type="entry name" value="CHEW"/>
    <property type="match status" value="1"/>
</dbReference>
<keyword evidence="12" id="KW-0902">Two-component regulatory system</keyword>
<dbReference type="GO" id="GO:0005524">
    <property type="term" value="F:ATP binding"/>
    <property type="evidence" value="ECO:0007669"/>
    <property type="project" value="UniProtKB-KW"/>
</dbReference>
<accession>A0A1I1CWJ7</accession>
<dbReference type="Pfam" id="PF01627">
    <property type="entry name" value="Hpt"/>
    <property type="match status" value="1"/>
</dbReference>
<evidence type="ECO:0000256" key="10">
    <source>
        <dbReference type="ARBA" id="ARBA00022777"/>
    </source>
</evidence>
<dbReference type="InterPro" id="IPR008207">
    <property type="entry name" value="Sig_transdc_His_kin_Hpt_dom"/>
</dbReference>
<name>A0A1I1CWJ7_BREAD</name>
<dbReference type="SUPFAM" id="SSF47226">
    <property type="entry name" value="Histidine-containing phosphotransfer domain, HPT domain"/>
    <property type="match status" value="1"/>
</dbReference>
<dbReference type="AlphaFoldDB" id="A0A1I1CWJ7"/>
<dbReference type="FunFam" id="3.30.565.10:FF:000016">
    <property type="entry name" value="Chemotaxis protein CheA, putative"/>
    <property type="match status" value="1"/>
</dbReference>
<dbReference type="InterPro" id="IPR005467">
    <property type="entry name" value="His_kinase_dom"/>
</dbReference>
<dbReference type="EC" id="2.7.13.3" evidence="3"/>
<dbReference type="Pfam" id="PF01584">
    <property type="entry name" value="CheW"/>
    <property type="match status" value="1"/>
</dbReference>
<dbReference type="InterPro" id="IPR051315">
    <property type="entry name" value="Bact_Chemotaxis_CheA"/>
</dbReference>
<evidence type="ECO:0000313" key="19">
    <source>
        <dbReference type="EMBL" id="SFB67079.1"/>
    </source>
</evidence>
<dbReference type="SUPFAM" id="SSF50341">
    <property type="entry name" value="CheW-like"/>
    <property type="match status" value="2"/>
</dbReference>
<dbReference type="CDD" id="cd00088">
    <property type="entry name" value="HPT"/>
    <property type="match status" value="1"/>
</dbReference>
<dbReference type="SUPFAM" id="SSF55052">
    <property type="entry name" value="CheY-binding domain of CheA"/>
    <property type="match status" value="1"/>
</dbReference>
<dbReference type="PRINTS" id="PR00344">
    <property type="entry name" value="BCTRLSENSOR"/>
</dbReference>
<organism evidence="19 20">
    <name type="scientific">Brevinema andersonii</name>
    <dbReference type="NCBI Taxonomy" id="34097"/>
    <lineage>
        <taxon>Bacteria</taxon>
        <taxon>Pseudomonadati</taxon>
        <taxon>Spirochaetota</taxon>
        <taxon>Spirochaetia</taxon>
        <taxon>Brevinematales</taxon>
        <taxon>Brevinemataceae</taxon>
        <taxon>Brevinema</taxon>
    </lineage>
</organism>
<dbReference type="GO" id="GO:0006935">
    <property type="term" value="P:chemotaxis"/>
    <property type="evidence" value="ECO:0007669"/>
    <property type="project" value="UniProtKB-KW"/>
</dbReference>
<keyword evidence="9" id="KW-0547">Nucleotide-binding</keyword>
<dbReference type="Pfam" id="PF07194">
    <property type="entry name" value="P2"/>
    <property type="match status" value="1"/>
</dbReference>
<dbReference type="CDD" id="cd16916">
    <property type="entry name" value="HATPase_CheA-like"/>
    <property type="match status" value="1"/>
</dbReference>
<feature type="compositionally biased region" description="Basic and acidic residues" evidence="15">
    <location>
        <begin position="298"/>
        <end position="314"/>
    </location>
</feature>
<dbReference type="InterPro" id="IPR004105">
    <property type="entry name" value="CheA-like_dim"/>
</dbReference>
<evidence type="ECO:0000256" key="5">
    <source>
        <dbReference type="ARBA" id="ARBA00022490"/>
    </source>
</evidence>
<keyword evidence="8" id="KW-0808">Transferase</keyword>
<keyword evidence="5" id="KW-0963">Cytoplasm</keyword>